<dbReference type="Proteomes" id="UP000559027">
    <property type="component" value="Unassembled WGS sequence"/>
</dbReference>
<sequence>MTVPGIPSIANVTLGDPSQWVPTSETQANLQNDAIWLIAIVLNAFGYGIAFTLYCICARNLISQIRSGTHTRRAQIMLGYITLTTICGGVYFISETRVAQNGFVTYRGFPGGAWAYTLLAFSSADNLVAIVSFFVVNWMADGMLLQIWRLYILYSSKKYAWAVIVIPCLLYFASICMSAAMIHEISEPGQNLWSPSAVPFGFTYFILTATLTILSNFLMTFRLLVARRNYIQVMGNTLHAKRYISIIAMLVESSALFAVWSIIFVGLYAVSHPLQNIFFATLVDVAIIAMLLIMFRVSQDRAWKPDTESAFNGTEWRDASTIRGSSRYIKPSFQGRNGASATRLENLVTVETFTVDDNKRRIDVEK</sequence>
<protein>
    <submittedName>
        <fullName evidence="2">Uncharacterized protein</fullName>
    </submittedName>
</protein>
<feature type="transmembrane region" description="Helical" evidence="1">
    <location>
        <begin position="159"/>
        <end position="182"/>
    </location>
</feature>
<organism evidence="2 3">
    <name type="scientific">Leucocoprinus leucothites</name>
    <dbReference type="NCBI Taxonomy" id="201217"/>
    <lineage>
        <taxon>Eukaryota</taxon>
        <taxon>Fungi</taxon>
        <taxon>Dikarya</taxon>
        <taxon>Basidiomycota</taxon>
        <taxon>Agaricomycotina</taxon>
        <taxon>Agaricomycetes</taxon>
        <taxon>Agaricomycetidae</taxon>
        <taxon>Agaricales</taxon>
        <taxon>Agaricineae</taxon>
        <taxon>Agaricaceae</taxon>
        <taxon>Leucocoprinus</taxon>
    </lineage>
</organism>
<dbReference type="OrthoDB" id="2641762at2759"/>
<gene>
    <name evidence="2" type="ORF">D9756_003580</name>
</gene>
<feature type="transmembrane region" description="Helical" evidence="1">
    <location>
        <begin position="277"/>
        <end position="295"/>
    </location>
</feature>
<evidence type="ECO:0000313" key="3">
    <source>
        <dbReference type="Proteomes" id="UP000559027"/>
    </source>
</evidence>
<keyword evidence="1" id="KW-1133">Transmembrane helix</keyword>
<feature type="transmembrane region" description="Helical" evidence="1">
    <location>
        <begin position="114"/>
        <end position="138"/>
    </location>
</feature>
<reference evidence="2 3" key="1">
    <citation type="journal article" date="2020" name="ISME J.">
        <title>Uncovering the hidden diversity of litter-decomposition mechanisms in mushroom-forming fungi.</title>
        <authorList>
            <person name="Floudas D."/>
            <person name="Bentzer J."/>
            <person name="Ahren D."/>
            <person name="Johansson T."/>
            <person name="Persson P."/>
            <person name="Tunlid A."/>
        </authorList>
    </citation>
    <scope>NUCLEOTIDE SEQUENCE [LARGE SCALE GENOMIC DNA]</scope>
    <source>
        <strain evidence="2 3">CBS 146.42</strain>
    </source>
</reference>
<keyword evidence="1" id="KW-0812">Transmembrane</keyword>
<dbReference type="EMBL" id="JAACJO010000004">
    <property type="protein sequence ID" value="KAF5359766.1"/>
    <property type="molecule type" value="Genomic_DNA"/>
</dbReference>
<name>A0A8H5LJM4_9AGAR</name>
<evidence type="ECO:0000256" key="1">
    <source>
        <dbReference type="SAM" id="Phobius"/>
    </source>
</evidence>
<feature type="transmembrane region" description="Helical" evidence="1">
    <location>
        <begin position="77"/>
        <end position="94"/>
    </location>
</feature>
<evidence type="ECO:0000313" key="2">
    <source>
        <dbReference type="EMBL" id="KAF5359766.1"/>
    </source>
</evidence>
<feature type="transmembrane region" description="Helical" evidence="1">
    <location>
        <begin position="202"/>
        <end position="225"/>
    </location>
</feature>
<keyword evidence="3" id="KW-1185">Reference proteome</keyword>
<accession>A0A8H5LJM4</accession>
<proteinExistence type="predicted"/>
<comment type="caution">
    <text evidence="2">The sequence shown here is derived from an EMBL/GenBank/DDBJ whole genome shotgun (WGS) entry which is preliminary data.</text>
</comment>
<dbReference type="AlphaFoldDB" id="A0A8H5LJM4"/>
<feature type="transmembrane region" description="Helical" evidence="1">
    <location>
        <begin position="34"/>
        <end position="56"/>
    </location>
</feature>
<feature type="transmembrane region" description="Helical" evidence="1">
    <location>
        <begin position="246"/>
        <end position="271"/>
    </location>
</feature>
<keyword evidence="1" id="KW-0472">Membrane</keyword>